<evidence type="ECO:0000313" key="3">
    <source>
        <dbReference type="Proteomes" id="UP001050808"/>
    </source>
</evidence>
<gene>
    <name evidence="2" type="ORF">Sviol_43860</name>
</gene>
<dbReference type="PANTHER" id="PTHR43433:SF5">
    <property type="entry name" value="AB HYDROLASE-1 DOMAIN-CONTAINING PROTEIN"/>
    <property type="match status" value="1"/>
</dbReference>
<dbReference type="InterPro" id="IPR029058">
    <property type="entry name" value="AB_hydrolase_fold"/>
</dbReference>
<protein>
    <submittedName>
        <fullName evidence="2">Alpha/beta hydrolase</fullName>
    </submittedName>
</protein>
<reference evidence="2" key="1">
    <citation type="submission" date="2024-05" db="EMBL/GenBank/DDBJ databases">
        <title>Whole genome shotgun sequence of Streptomyces violascens NBRC 12920.</title>
        <authorList>
            <person name="Komaki H."/>
            <person name="Tamura T."/>
        </authorList>
    </citation>
    <scope>NUCLEOTIDE SEQUENCE</scope>
    <source>
        <strain evidence="2">NBRC 12920</strain>
    </source>
</reference>
<name>A0ABQ3QRT0_9ACTN</name>
<organism evidence="2 3">
    <name type="scientific">Streptomyces violascens</name>
    <dbReference type="NCBI Taxonomy" id="67381"/>
    <lineage>
        <taxon>Bacteria</taxon>
        <taxon>Bacillati</taxon>
        <taxon>Actinomycetota</taxon>
        <taxon>Actinomycetes</taxon>
        <taxon>Kitasatosporales</taxon>
        <taxon>Streptomycetaceae</taxon>
        <taxon>Streptomyces</taxon>
    </lineage>
</organism>
<dbReference type="EMBL" id="BNDY01000017">
    <property type="protein sequence ID" value="GHI39978.1"/>
    <property type="molecule type" value="Genomic_DNA"/>
</dbReference>
<evidence type="ECO:0000313" key="2">
    <source>
        <dbReference type="EMBL" id="GHI39978.1"/>
    </source>
</evidence>
<keyword evidence="3" id="KW-1185">Reference proteome</keyword>
<comment type="caution">
    <text evidence="2">The sequence shown here is derived from an EMBL/GenBank/DDBJ whole genome shotgun (WGS) entry which is preliminary data.</text>
</comment>
<proteinExistence type="predicted"/>
<sequence>MAAQGLSYEKIGGRTMRESVLEVPGARLRYAVRGEGPLLLLVAGGHHGVDANEPLACHLADRYTVLTYDRRGLSGSTTDAPATTLTTHADDVSRLLSHLTPEPALVYGTSLGALISLELTVRHPGQVAAVVAHEPPVTQLLSEPGRALALGQLLTVEETFRAEGAAPAMRRFAADIDIDPNDCEPDVPPRAPGPDHLRNAEVLLTHDMPAIRSHVLDVAALKDSPARVVPAAGENSGHIWPHACAAMLADELGTPLQTFPGGHNGYVFHPCGTAERIRTVFGS</sequence>
<dbReference type="GO" id="GO:0016787">
    <property type="term" value="F:hydrolase activity"/>
    <property type="evidence" value="ECO:0007669"/>
    <property type="project" value="UniProtKB-KW"/>
</dbReference>
<dbReference type="InterPro" id="IPR000073">
    <property type="entry name" value="AB_hydrolase_1"/>
</dbReference>
<dbReference type="SUPFAM" id="SSF53474">
    <property type="entry name" value="alpha/beta-Hydrolases"/>
    <property type="match status" value="1"/>
</dbReference>
<dbReference type="Gene3D" id="3.40.50.1820">
    <property type="entry name" value="alpha/beta hydrolase"/>
    <property type="match status" value="1"/>
</dbReference>
<evidence type="ECO:0000259" key="1">
    <source>
        <dbReference type="Pfam" id="PF00561"/>
    </source>
</evidence>
<accession>A0ABQ3QRT0</accession>
<dbReference type="InterPro" id="IPR050471">
    <property type="entry name" value="AB_hydrolase"/>
</dbReference>
<dbReference type="Pfam" id="PF00561">
    <property type="entry name" value="Abhydrolase_1"/>
    <property type="match status" value="1"/>
</dbReference>
<dbReference type="RefSeq" id="WP_226599079.1">
    <property type="nucleotide sequence ID" value="NZ_BMUA01000001.1"/>
</dbReference>
<dbReference type="Proteomes" id="UP001050808">
    <property type="component" value="Unassembled WGS sequence"/>
</dbReference>
<feature type="domain" description="AB hydrolase-1" evidence="1">
    <location>
        <begin position="37"/>
        <end position="148"/>
    </location>
</feature>
<dbReference type="PANTHER" id="PTHR43433">
    <property type="entry name" value="HYDROLASE, ALPHA/BETA FOLD FAMILY PROTEIN"/>
    <property type="match status" value="1"/>
</dbReference>
<keyword evidence="2" id="KW-0378">Hydrolase</keyword>